<name>A0A4R4ZGG1_9ACTN</name>
<evidence type="ECO:0000259" key="2">
    <source>
        <dbReference type="Pfam" id="PF05729"/>
    </source>
</evidence>
<comment type="caution">
    <text evidence="3">The sequence shown here is derived from an EMBL/GenBank/DDBJ whole genome shotgun (WGS) entry which is preliminary data.</text>
</comment>
<sequence>MGRRRWTYRSALLASAGSAALVVLMMVWLLRRTAMSDGADVATVLGLTVSLATALAGFRGRPPVINETILAEKARALAAVVSTTEARALAQLLGDTGEPLPANVGYAQVDESLVEWRCDGGEQTGTLSTIKAYYGSLTVGRLVVLGEAGSGKTVVALRLLLDQIAALRIAPAGLQLRVPLRMSLPAFTATGESSAELRRELDRWISGELVSTYNVEPTVASALLTGGWILPILDGLDELDAESSSPGRARDVLAALNLDAGPVIVTCRTRRYREITEGVVGQALQDATAVTLQPLDGAQVIAWLEHRLPRAADRKRWRPVLAKIRAHPRGRLARCLSSPLRLYLALTVYRNPTAAPRQLCELPADELDAHLFGQLTVAVTELYPRKDGSRYTAAQVERWMQTLSGHLSSLTGAQGSTSDFALNDLWQCHGSTPGRRFRHLAFILLLPIMFGASYVGLKAMLAGTPVPGGSLVTLGWAILFGRILHLAVSRRPFRPGRTDLRQTGSRRTSRGLRSAVLAGIKAGPSWGMIAMLGFGLATNDRPTEPLQILRVLAGLLGFGLTAGLLFGALAGLCIGLFNGITVIHNSATKPSEPHRHAVTSALLSALAISGMFGLMKLGSPLITVVSGFVFGVVASFAVSGVTAWYPQYLLYVFARSRADDLPRRLPEFLDWAYDAGLLRMSGTRTQFRHREVQEHFAA</sequence>
<dbReference type="OrthoDB" id="419058at2"/>
<evidence type="ECO:0000313" key="3">
    <source>
        <dbReference type="EMBL" id="TDD57688.1"/>
    </source>
</evidence>
<keyword evidence="1" id="KW-0472">Membrane</keyword>
<feature type="transmembrane region" description="Helical" evidence="1">
    <location>
        <begin position="12"/>
        <end position="29"/>
    </location>
</feature>
<dbReference type="EMBL" id="SMKX01000068">
    <property type="protein sequence ID" value="TDD57688.1"/>
    <property type="molecule type" value="Genomic_DNA"/>
</dbReference>
<feature type="domain" description="NACHT" evidence="2">
    <location>
        <begin position="142"/>
        <end position="306"/>
    </location>
</feature>
<feature type="transmembrane region" description="Helical" evidence="1">
    <location>
        <begin position="41"/>
        <end position="58"/>
    </location>
</feature>
<organism evidence="3 4">
    <name type="scientific">Kribbella antibiotica</name>
    <dbReference type="NCBI Taxonomy" id="190195"/>
    <lineage>
        <taxon>Bacteria</taxon>
        <taxon>Bacillati</taxon>
        <taxon>Actinomycetota</taxon>
        <taxon>Actinomycetes</taxon>
        <taxon>Propionibacteriales</taxon>
        <taxon>Kribbellaceae</taxon>
        <taxon>Kribbella</taxon>
    </lineage>
</organism>
<gene>
    <name evidence="3" type="ORF">E1263_22615</name>
</gene>
<feature type="transmembrane region" description="Helical" evidence="1">
    <location>
        <begin position="440"/>
        <end position="457"/>
    </location>
</feature>
<dbReference type="RefSeq" id="WP_132170549.1">
    <property type="nucleotide sequence ID" value="NZ_SMKX01000068.1"/>
</dbReference>
<keyword evidence="1" id="KW-0812">Transmembrane</keyword>
<dbReference type="AlphaFoldDB" id="A0A4R4ZGG1"/>
<feature type="transmembrane region" description="Helical" evidence="1">
    <location>
        <begin position="469"/>
        <end position="488"/>
    </location>
</feature>
<feature type="transmembrane region" description="Helical" evidence="1">
    <location>
        <begin position="621"/>
        <end position="645"/>
    </location>
</feature>
<accession>A0A4R4ZGG1</accession>
<feature type="transmembrane region" description="Helical" evidence="1">
    <location>
        <begin position="597"/>
        <end position="615"/>
    </location>
</feature>
<keyword evidence="1" id="KW-1133">Transmembrane helix</keyword>
<reference evidence="3 4" key="1">
    <citation type="submission" date="2019-03" db="EMBL/GenBank/DDBJ databases">
        <title>Draft genome sequences of novel Actinobacteria.</title>
        <authorList>
            <person name="Sahin N."/>
            <person name="Ay H."/>
            <person name="Saygin H."/>
        </authorList>
    </citation>
    <scope>NUCLEOTIDE SEQUENCE [LARGE SCALE GENOMIC DNA]</scope>
    <source>
        <strain evidence="3 4">JCM 13523</strain>
    </source>
</reference>
<proteinExistence type="predicted"/>
<dbReference type="InterPro" id="IPR027417">
    <property type="entry name" value="P-loop_NTPase"/>
</dbReference>
<evidence type="ECO:0000256" key="1">
    <source>
        <dbReference type="SAM" id="Phobius"/>
    </source>
</evidence>
<dbReference type="Proteomes" id="UP000295124">
    <property type="component" value="Unassembled WGS sequence"/>
</dbReference>
<keyword evidence="4" id="KW-1185">Reference proteome</keyword>
<feature type="transmembrane region" description="Helical" evidence="1">
    <location>
        <begin position="515"/>
        <end position="536"/>
    </location>
</feature>
<dbReference type="Gene3D" id="3.40.50.300">
    <property type="entry name" value="P-loop containing nucleotide triphosphate hydrolases"/>
    <property type="match status" value="1"/>
</dbReference>
<feature type="transmembrane region" description="Helical" evidence="1">
    <location>
        <begin position="548"/>
        <end position="577"/>
    </location>
</feature>
<protein>
    <submittedName>
        <fullName evidence="3">NACHT domain-containing protein</fullName>
    </submittedName>
</protein>
<evidence type="ECO:0000313" key="4">
    <source>
        <dbReference type="Proteomes" id="UP000295124"/>
    </source>
</evidence>
<dbReference type="InterPro" id="IPR007111">
    <property type="entry name" value="NACHT_NTPase"/>
</dbReference>
<dbReference type="Pfam" id="PF05729">
    <property type="entry name" value="NACHT"/>
    <property type="match status" value="1"/>
</dbReference>